<feature type="transmembrane region" description="Helical" evidence="8">
    <location>
        <begin position="164"/>
        <end position="185"/>
    </location>
</feature>
<protein>
    <submittedName>
        <fullName evidence="10">YIP1 family protein</fullName>
    </submittedName>
</protein>
<organism evidence="10 11">
    <name type="scientific">Methanospirillum purgamenti</name>
    <dbReference type="NCBI Taxonomy" id="2834276"/>
    <lineage>
        <taxon>Archaea</taxon>
        <taxon>Methanobacteriati</taxon>
        <taxon>Methanobacteriota</taxon>
        <taxon>Stenosarchaea group</taxon>
        <taxon>Methanomicrobia</taxon>
        <taxon>Methanomicrobiales</taxon>
        <taxon>Methanospirillaceae</taxon>
        <taxon>Methanospirillum</taxon>
    </lineage>
</organism>
<dbReference type="GO" id="GO:0072380">
    <property type="term" value="C:TRC complex"/>
    <property type="evidence" value="ECO:0007669"/>
    <property type="project" value="TreeGrafter"/>
</dbReference>
<keyword evidence="4 7" id="KW-0802">TPR repeat</keyword>
<dbReference type="SUPFAM" id="SSF48452">
    <property type="entry name" value="TPR-like"/>
    <property type="match status" value="1"/>
</dbReference>
<evidence type="ECO:0000256" key="7">
    <source>
        <dbReference type="PROSITE-ProRule" id="PRU00339"/>
    </source>
</evidence>
<evidence type="ECO:0000256" key="1">
    <source>
        <dbReference type="ARBA" id="ARBA00004141"/>
    </source>
</evidence>
<dbReference type="Pfam" id="PF04893">
    <property type="entry name" value="Yip1"/>
    <property type="match status" value="1"/>
</dbReference>
<gene>
    <name evidence="10" type="ORF">KHC33_08560</name>
</gene>
<sequence length="466" mass="52254">MSFDEGLRLFKSANYKASSEQFAAITKTDENNHKAWNALGICLSKLGQFDDAFSCFEKALKLDPGNERYEKNLQIIKQKIKPIKNASTKNPPINIEKNNYTESKFKSYFEFIKEFLLNPHESFKKVQDNEVLRCIKQIIPLYAFFGILSWFFNNSSNNGLLSIYAIAVVFGGIIGVFLDTIFLHIGIKIFGGGNNNGWIKTYYIVIYGFIPYLLVGWIPIVGQILGGILSFYLLVVGLKQLHNLSTKQAILSIIGTAIILVIFFVIIATLFFNMTENVIPPVPQSSPQIISSTVNPTIITTSSSVPTIQGITQIPTIDVTSLPTSIPTVIPTVKVVIPFQTSIPKAVIKSSPSSLTYEEMARYPDNYKGQPVTIEGEVHGATYTPEGWGFSMDTKKQRYNGDVEYFGNEVYVWFTKNYDGARLLDNDIVRVSGTFDGMHTFEYAHFKGTEELPYIMGDSLDIRKFA</sequence>
<dbReference type="PANTHER" id="PTHR45831">
    <property type="entry name" value="LD24721P"/>
    <property type="match status" value="1"/>
</dbReference>
<evidence type="ECO:0000256" key="5">
    <source>
        <dbReference type="ARBA" id="ARBA00022989"/>
    </source>
</evidence>
<evidence type="ECO:0000259" key="9">
    <source>
        <dbReference type="Pfam" id="PF04893"/>
    </source>
</evidence>
<dbReference type="GO" id="GO:0006620">
    <property type="term" value="P:post-translational protein targeting to endoplasmic reticulum membrane"/>
    <property type="evidence" value="ECO:0007669"/>
    <property type="project" value="TreeGrafter"/>
</dbReference>
<feature type="domain" description="Yip1" evidence="9">
    <location>
        <begin position="114"/>
        <end position="266"/>
    </location>
</feature>
<dbReference type="GO" id="GO:0016020">
    <property type="term" value="C:membrane"/>
    <property type="evidence" value="ECO:0007669"/>
    <property type="project" value="UniProtKB-SubCell"/>
</dbReference>
<name>A0A8E7EFN0_9EURY</name>
<dbReference type="EMBL" id="CP075546">
    <property type="protein sequence ID" value="QVV87433.1"/>
    <property type="molecule type" value="Genomic_DNA"/>
</dbReference>
<keyword evidence="11" id="KW-1185">Reference proteome</keyword>
<evidence type="ECO:0000313" key="11">
    <source>
        <dbReference type="Proteomes" id="UP000680656"/>
    </source>
</evidence>
<dbReference type="RefSeq" id="WP_214418254.1">
    <property type="nucleotide sequence ID" value="NZ_CP075546.1"/>
</dbReference>
<accession>A0A8E7EFN0</accession>
<evidence type="ECO:0000256" key="8">
    <source>
        <dbReference type="SAM" id="Phobius"/>
    </source>
</evidence>
<evidence type="ECO:0000256" key="4">
    <source>
        <dbReference type="ARBA" id="ARBA00022803"/>
    </source>
</evidence>
<feature type="transmembrane region" description="Helical" evidence="8">
    <location>
        <begin position="250"/>
        <end position="272"/>
    </location>
</feature>
<keyword evidence="2 8" id="KW-0812">Transmembrane</keyword>
<feature type="transmembrane region" description="Helical" evidence="8">
    <location>
        <begin position="197"/>
        <end position="214"/>
    </location>
</feature>
<dbReference type="KEGG" id="mrtj:KHC33_08560"/>
<dbReference type="InterPro" id="IPR019734">
    <property type="entry name" value="TPR_rpt"/>
</dbReference>
<dbReference type="Gene3D" id="1.25.40.10">
    <property type="entry name" value="Tetratricopeptide repeat domain"/>
    <property type="match status" value="1"/>
</dbReference>
<dbReference type="PROSITE" id="PS50293">
    <property type="entry name" value="TPR_REGION"/>
    <property type="match status" value="1"/>
</dbReference>
<dbReference type="Proteomes" id="UP000680656">
    <property type="component" value="Chromosome"/>
</dbReference>
<dbReference type="AlphaFoldDB" id="A0A8E7EFN0"/>
<dbReference type="InterPro" id="IPR006977">
    <property type="entry name" value="Yip1_dom"/>
</dbReference>
<dbReference type="SMART" id="SM00028">
    <property type="entry name" value="TPR"/>
    <property type="match status" value="1"/>
</dbReference>
<reference evidence="10 11" key="1">
    <citation type="submission" date="2021-05" db="EMBL/GenBank/DDBJ databases">
        <title>A novel Methanospirillum isolate from a pyrite-forming mixed culture.</title>
        <authorList>
            <person name="Bunk B."/>
            <person name="Sproer C."/>
            <person name="Spring S."/>
            <person name="Pester M."/>
        </authorList>
    </citation>
    <scope>NUCLEOTIDE SEQUENCE [LARGE SCALE GENOMIC DNA]</scope>
    <source>
        <strain evidence="10 11">J.3.6.1-F.2.7.3</strain>
    </source>
</reference>
<evidence type="ECO:0000256" key="2">
    <source>
        <dbReference type="ARBA" id="ARBA00022692"/>
    </source>
</evidence>
<evidence type="ECO:0000256" key="6">
    <source>
        <dbReference type="ARBA" id="ARBA00023136"/>
    </source>
</evidence>
<keyword evidence="5 8" id="KW-1133">Transmembrane helix</keyword>
<proteinExistence type="predicted"/>
<feature type="transmembrane region" description="Helical" evidence="8">
    <location>
        <begin position="134"/>
        <end position="152"/>
    </location>
</feature>
<dbReference type="GO" id="GO:0060090">
    <property type="term" value="F:molecular adaptor activity"/>
    <property type="evidence" value="ECO:0007669"/>
    <property type="project" value="TreeGrafter"/>
</dbReference>
<dbReference type="GeneID" id="65097230"/>
<keyword evidence="6 8" id="KW-0472">Membrane</keyword>
<dbReference type="InterPro" id="IPR047150">
    <property type="entry name" value="SGT"/>
</dbReference>
<dbReference type="Pfam" id="PF00515">
    <property type="entry name" value="TPR_1"/>
    <property type="match status" value="1"/>
</dbReference>
<dbReference type="PANTHER" id="PTHR45831:SF2">
    <property type="entry name" value="LD24721P"/>
    <property type="match status" value="1"/>
</dbReference>
<evidence type="ECO:0000313" key="10">
    <source>
        <dbReference type="EMBL" id="QVV87433.1"/>
    </source>
</evidence>
<evidence type="ECO:0000256" key="3">
    <source>
        <dbReference type="ARBA" id="ARBA00022737"/>
    </source>
</evidence>
<keyword evidence="3" id="KW-0677">Repeat</keyword>
<dbReference type="InterPro" id="IPR011990">
    <property type="entry name" value="TPR-like_helical_dom_sf"/>
</dbReference>
<comment type="subcellular location">
    <subcellularLocation>
        <location evidence="1">Membrane</location>
        <topology evidence="1">Multi-pass membrane protein</topology>
    </subcellularLocation>
</comment>
<dbReference type="PROSITE" id="PS50005">
    <property type="entry name" value="TPR"/>
    <property type="match status" value="1"/>
</dbReference>
<feature type="repeat" description="TPR" evidence="7">
    <location>
        <begin position="33"/>
        <end position="66"/>
    </location>
</feature>